<organism evidence="1 2">
    <name type="scientific">Diphasiastrum complanatum</name>
    <name type="common">Issler's clubmoss</name>
    <name type="synonym">Lycopodium complanatum</name>
    <dbReference type="NCBI Taxonomy" id="34168"/>
    <lineage>
        <taxon>Eukaryota</taxon>
        <taxon>Viridiplantae</taxon>
        <taxon>Streptophyta</taxon>
        <taxon>Embryophyta</taxon>
        <taxon>Tracheophyta</taxon>
        <taxon>Lycopodiopsida</taxon>
        <taxon>Lycopodiales</taxon>
        <taxon>Lycopodiaceae</taxon>
        <taxon>Lycopodioideae</taxon>
        <taxon>Diphasiastrum</taxon>
    </lineage>
</organism>
<accession>A0ACC2ETP6</accession>
<protein>
    <submittedName>
        <fullName evidence="1">Uncharacterized protein</fullName>
    </submittedName>
</protein>
<proteinExistence type="predicted"/>
<dbReference type="Proteomes" id="UP001162992">
    <property type="component" value="Chromosome 1"/>
</dbReference>
<keyword evidence="2" id="KW-1185">Reference proteome</keyword>
<dbReference type="EMBL" id="CM055092">
    <property type="protein sequence ID" value="KAJ7569740.1"/>
    <property type="molecule type" value="Genomic_DNA"/>
</dbReference>
<evidence type="ECO:0000313" key="2">
    <source>
        <dbReference type="Proteomes" id="UP001162992"/>
    </source>
</evidence>
<name>A0ACC2ETP6_DIPCM</name>
<evidence type="ECO:0000313" key="1">
    <source>
        <dbReference type="EMBL" id="KAJ7569740.1"/>
    </source>
</evidence>
<sequence>MASWRLALQEVPSHLLSDQEKGQIATQIIINQKYIEEAVNDFISVTAPIGYDTLAAALGNLIPKTYESHLRPCTNGSLGILLKNCISLRGALRNLCAPGESNHGVLAADLCEPIQKLQEDGGYAD</sequence>
<reference evidence="2" key="1">
    <citation type="journal article" date="2024" name="Proc. Natl. Acad. Sci. U.S.A.">
        <title>Extraordinary preservation of gene collinearity over three hundred million years revealed in homosporous lycophytes.</title>
        <authorList>
            <person name="Li C."/>
            <person name="Wickell D."/>
            <person name="Kuo L.Y."/>
            <person name="Chen X."/>
            <person name="Nie B."/>
            <person name="Liao X."/>
            <person name="Peng D."/>
            <person name="Ji J."/>
            <person name="Jenkins J."/>
            <person name="Williams M."/>
            <person name="Shu S."/>
            <person name="Plott C."/>
            <person name="Barry K."/>
            <person name="Rajasekar S."/>
            <person name="Grimwood J."/>
            <person name="Han X."/>
            <person name="Sun S."/>
            <person name="Hou Z."/>
            <person name="He W."/>
            <person name="Dai G."/>
            <person name="Sun C."/>
            <person name="Schmutz J."/>
            <person name="Leebens-Mack J.H."/>
            <person name="Li F.W."/>
            <person name="Wang L."/>
        </authorList>
    </citation>
    <scope>NUCLEOTIDE SEQUENCE [LARGE SCALE GENOMIC DNA]</scope>
    <source>
        <strain evidence="2">cv. PW_Plant_1</strain>
    </source>
</reference>
<gene>
    <name evidence="1" type="ORF">O6H91_01G091400</name>
</gene>
<comment type="caution">
    <text evidence="1">The sequence shown here is derived from an EMBL/GenBank/DDBJ whole genome shotgun (WGS) entry which is preliminary data.</text>
</comment>